<dbReference type="GO" id="GO:0046872">
    <property type="term" value="F:metal ion binding"/>
    <property type="evidence" value="ECO:0007669"/>
    <property type="project" value="UniProtKB-KW"/>
</dbReference>
<feature type="binding site" evidence="2">
    <location>
        <position position="8"/>
    </location>
    <ligand>
        <name>Fe cation</name>
        <dbReference type="ChEBI" id="CHEBI:24875"/>
        <label>1</label>
    </ligand>
</feature>
<evidence type="ECO:0000313" key="4">
    <source>
        <dbReference type="Proteomes" id="UP000008907"/>
    </source>
</evidence>
<dbReference type="PIRSF" id="PIRSF004789">
    <property type="entry name" value="DR1281"/>
    <property type="match status" value="1"/>
</dbReference>
<dbReference type="PANTHER" id="PTHR36303:SF1">
    <property type="entry name" value="2',3'-CYCLIC-NUCLEOTIDE 2'-PHOSPHODIESTERASE"/>
    <property type="match status" value="1"/>
</dbReference>
<dbReference type="KEGG" id="mpf:MPUT_0254"/>
<dbReference type="InterPro" id="IPR029052">
    <property type="entry name" value="Metallo-depent_PP-like"/>
</dbReference>
<feature type="binding site" evidence="2">
    <location>
        <position position="174"/>
    </location>
    <ligand>
        <name>Fe cation</name>
        <dbReference type="ChEBI" id="CHEBI:24875"/>
        <label>2</label>
    </ligand>
</feature>
<dbReference type="GO" id="GO:0004113">
    <property type="term" value="F:2',3'-cyclic-nucleotide 3'-phosphodiesterase activity"/>
    <property type="evidence" value="ECO:0007669"/>
    <property type="project" value="TreeGrafter"/>
</dbReference>
<feature type="binding site" evidence="2">
    <location>
        <position position="176"/>
    </location>
    <ligand>
        <name>Fe cation</name>
        <dbReference type="ChEBI" id="CHEBI:24875"/>
        <label>1</label>
    </ligand>
</feature>
<dbReference type="RefSeq" id="WP_014034992.1">
    <property type="nucleotide sequence ID" value="NC_015946.1"/>
</dbReference>
<reference evidence="3 4" key="1">
    <citation type="journal article" date="2011" name="J. Bacteriol.">
        <title>Genome Sequence of Mycoplasma putrefaciens Type Strain KS1.</title>
        <authorList>
            <person name="Calcutt M.J."/>
            <person name="Foecking M.F."/>
        </authorList>
    </citation>
    <scope>NUCLEOTIDE SEQUENCE [LARGE SCALE GENOMIC DNA]</scope>
    <source>
        <strain evidence="4">ATCC 15718 / NCTC 10155 / C30 KS-1 / KS-1</strain>
    </source>
</reference>
<evidence type="ECO:0000256" key="1">
    <source>
        <dbReference type="PIRSR" id="PIRSR004789-50"/>
    </source>
</evidence>
<feature type="binding site" evidence="2">
    <location>
        <position position="40"/>
    </location>
    <ligand>
        <name>Fe cation</name>
        <dbReference type="ChEBI" id="CHEBI:24875"/>
        <label>1</label>
    </ligand>
</feature>
<dbReference type="EMBL" id="CP003021">
    <property type="protein sequence ID" value="AEM68636.1"/>
    <property type="molecule type" value="Genomic_DNA"/>
</dbReference>
<feature type="binding site" evidence="2">
    <location>
        <position position="39"/>
    </location>
    <ligand>
        <name>Fe cation</name>
        <dbReference type="ChEBI" id="CHEBI:24875"/>
        <label>2</label>
    </ligand>
</feature>
<name>A0A7U3ZSC7_MYCPK</name>
<dbReference type="NCBIfam" id="TIGR00282">
    <property type="entry name" value="TIGR00282 family metallophosphoesterase"/>
    <property type="match status" value="1"/>
</dbReference>
<evidence type="ECO:0000256" key="2">
    <source>
        <dbReference type="PIRSR" id="PIRSR004789-51"/>
    </source>
</evidence>
<feature type="binding site" evidence="2">
    <location>
        <position position="149"/>
    </location>
    <ligand>
        <name>Fe cation</name>
        <dbReference type="ChEBI" id="CHEBI:24875"/>
        <label>2</label>
    </ligand>
</feature>
<dbReference type="AlphaFoldDB" id="A0A7U3ZSC7"/>
<proteinExistence type="predicted"/>
<dbReference type="CDD" id="cd07382">
    <property type="entry name" value="MPP_DR1281"/>
    <property type="match status" value="1"/>
</dbReference>
<gene>
    <name evidence="3" type="ordered locus">MPUT_0254</name>
</gene>
<feature type="binding site" evidence="2">
    <location>
        <position position="67"/>
    </location>
    <ligand>
        <name>Fe cation</name>
        <dbReference type="ChEBI" id="CHEBI:24875"/>
        <label>2</label>
    </ligand>
</feature>
<evidence type="ECO:0000313" key="3">
    <source>
        <dbReference type="EMBL" id="AEM68636.1"/>
    </source>
</evidence>
<dbReference type="Pfam" id="PF13277">
    <property type="entry name" value="YmdB"/>
    <property type="match status" value="1"/>
</dbReference>
<dbReference type="Gene3D" id="3.60.21.10">
    <property type="match status" value="1"/>
</dbReference>
<accession>A0A7U3ZSC7</accession>
<keyword evidence="2" id="KW-0479">Metal-binding</keyword>
<evidence type="ECO:0008006" key="5">
    <source>
        <dbReference type="Google" id="ProtNLM"/>
    </source>
</evidence>
<feature type="active site" description="Proton donor" evidence="1">
    <location>
        <position position="68"/>
    </location>
</feature>
<organism evidence="3 4">
    <name type="scientific">Mycoplasma putrefaciens (strain ATCC 15718 / NCTC 10155 / C30 KS-1 / KS-1)</name>
    <dbReference type="NCBI Taxonomy" id="743965"/>
    <lineage>
        <taxon>Bacteria</taxon>
        <taxon>Bacillati</taxon>
        <taxon>Mycoplasmatota</taxon>
        <taxon>Mollicutes</taxon>
        <taxon>Mycoplasmataceae</taxon>
        <taxon>Mycoplasma</taxon>
    </lineage>
</organism>
<dbReference type="InterPro" id="IPR005235">
    <property type="entry name" value="YmdB-like"/>
</dbReference>
<protein>
    <recommendedName>
        <fullName evidence="5">Metallophosphoesterase</fullName>
    </recommendedName>
</protein>
<sequence length="257" mass="28571">MKVLMIGDVYASPGRAVVEQYLEQIKKEYDIDFIVVNGENTTHGKSLIKKHYQFYKDLGVDVITSGNHIFKNKEVLEYIDSTSDLLKPLNMSSYTPGKGYTIVEKNDKKIAVVNLMGQSFMDQCNNPYQAMDQFLASNDDYDILLVDFHAEATAEKMAFAWNYDGIITAFVGTHTHVQTADQKILPKGSAYITDVGMTGVINSIIGVEPSDVIFKQKTNLPSSFHPATGQAMLNAVIIEIDDQTNKAVSIDRLSLVN</sequence>
<dbReference type="Proteomes" id="UP000008907">
    <property type="component" value="Chromosome"/>
</dbReference>
<dbReference type="PANTHER" id="PTHR36303">
    <property type="entry name" value="2',3'-CYCLIC-NUCLEOTIDE 2'-PHOSPHODIESTERASE"/>
    <property type="match status" value="1"/>
</dbReference>
<dbReference type="SUPFAM" id="SSF56300">
    <property type="entry name" value="Metallo-dependent phosphatases"/>
    <property type="match status" value="1"/>
</dbReference>
<feature type="binding site" evidence="2">
    <location>
        <position position="39"/>
    </location>
    <ligand>
        <name>Fe cation</name>
        <dbReference type="ChEBI" id="CHEBI:24875"/>
        <label>1</label>
    </ligand>
</feature>